<keyword evidence="7" id="KW-1185">Reference proteome</keyword>
<dbReference type="GO" id="GO:0046872">
    <property type="term" value="F:metal ion binding"/>
    <property type="evidence" value="ECO:0007669"/>
    <property type="project" value="UniProtKB-KW"/>
</dbReference>
<dbReference type="Pfam" id="PF03171">
    <property type="entry name" value="2OG-FeII_Oxy"/>
    <property type="match status" value="1"/>
</dbReference>
<accession>A0AAV3RIK5</accession>
<evidence type="ECO:0000256" key="4">
    <source>
        <dbReference type="RuleBase" id="RU003682"/>
    </source>
</evidence>
<dbReference type="AlphaFoldDB" id="A0AAV3RIK5"/>
<sequence length="352" mass="40221">MAETSIQAESQFISVQEMAKNSKNSVLERFIHKDADWVNGSIPVLEVAEVDISLLKYSSHAAENELSKLRSALTSCGCFQAINHGIRDSFVDEIQEMSHQFFSLPMEEKKNYARTVDDIEGYGTDSILSENQIIDWNDRLFLNVNPESQKKRQFWPENPPKFRERLEEYIDNVKVLNETILRSMATSLELDESCFLNQYGDDEQATMVARFNFYPPCPKPESILGTKPHADGSAITFLLQDKEVEGLQVLKDAQWYMVPIVPYAFLVNIGDQAEVMSNGIFKSPVHRVVPNATRDRHSLAVFCIPHPDMEIGPAEKLIDESRPRLYKTVKNYVSIYFENYQLGKRPIEAAKI</sequence>
<dbReference type="EMBL" id="BAABME010009700">
    <property type="protein sequence ID" value="GAA0175650.1"/>
    <property type="molecule type" value="Genomic_DNA"/>
</dbReference>
<evidence type="ECO:0000256" key="3">
    <source>
        <dbReference type="ARBA" id="ARBA00023004"/>
    </source>
</evidence>
<dbReference type="Proteomes" id="UP001454036">
    <property type="component" value="Unassembled WGS sequence"/>
</dbReference>
<evidence type="ECO:0000313" key="6">
    <source>
        <dbReference type="EMBL" id="GAA0175650.1"/>
    </source>
</evidence>
<dbReference type="FunFam" id="2.60.120.330:FF:000018">
    <property type="entry name" value="2-oxoglutarate (2OG) and Fe(II)-dependent oxygenase superfamily protein"/>
    <property type="match status" value="1"/>
</dbReference>
<comment type="caution">
    <text evidence="6">The sequence shown here is derived from an EMBL/GenBank/DDBJ whole genome shotgun (WGS) entry which is preliminary data.</text>
</comment>
<name>A0AAV3RIK5_LITER</name>
<dbReference type="GO" id="GO:0002238">
    <property type="term" value="P:response to molecule of fungal origin"/>
    <property type="evidence" value="ECO:0007669"/>
    <property type="project" value="UniProtKB-ARBA"/>
</dbReference>
<dbReference type="GO" id="GO:0016706">
    <property type="term" value="F:2-oxoglutarate-dependent dioxygenase activity"/>
    <property type="evidence" value="ECO:0007669"/>
    <property type="project" value="UniProtKB-ARBA"/>
</dbReference>
<evidence type="ECO:0000259" key="5">
    <source>
        <dbReference type="PROSITE" id="PS51471"/>
    </source>
</evidence>
<dbReference type="Pfam" id="PF14226">
    <property type="entry name" value="DIOX_N"/>
    <property type="match status" value="1"/>
</dbReference>
<organism evidence="6 7">
    <name type="scientific">Lithospermum erythrorhizon</name>
    <name type="common">Purple gromwell</name>
    <name type="synonym">Lithospermum officinale var. erythrorhizon</name>
    <dbReference type="NCBI Taxonomy" id="34254"/>
    <lineage>
        <taxon>Eukaryota</taxon>
        <taxon>Viridiplantae</taxon>
        <taxon>Streptophyta</taxon>
        <taxon>Embryophyta</taxon>
        <taxon>Tracheophyta</taxon>
        <taxon>Spermatophyta</taxon>
        <taxon>Magnoliopsida</taxon>
        <taxon>eudicotyledons</taxon>
        <taxon>Gunneridae</taxon>
        <taxon>Pentapetalae</taxon>
        <taxon>asterids</taxon>
        <taxon>lamiids</taxon>
        <taxon>Boraginales</taxon>
        <taxon>Boraginaceae</taxon>
        <taxon>Boraginoideae</taxon>
        <taxon>Lithospermeae</taxon>
        <taxon>Lithospermum</taxon>
    </lineage>
</organism>
<dbReference type="InterPro" id="IPR027443">
    <property type="entry name" value="IPNS-like_sf"/>
</dbReference>
<evidence type="ECO:0000256" key="2">
    <source>
        <dbReference type="ARBA" id="ARBA00022723"/>
    </source>
</evidence>
<dbReference type="Gene3D" id="2.60.120.330">
    <property type="entry name" value="B-lactam Antibiotic, Isopenicillin N Synthase, Chain"/>
    <property type="match status" value="1"/>
</dbReference>
<proteinExistence type="inferred from homology"/>
<dbReference type="PANTHER" id="PTHR47991">
    <property type="entry name" value="OXOGLUTARATE/IRON-DEPENDENT DIOXYGENASE"/>
    <property type="match status" value="1"/>
</dbReference>
<keyword evidence="2 4" id="KW-0479">Metal-binding</keyword>
<dbReference type="InterPro" id="IPR044861">
    <property type="entry name" value="IPNS-like_FE2OG_OXY"/>
</dbReference>
<reference evidence="6 7" key="1">
    <citation type="submission" date="2024-01" db="EMBL/GenBank/DDBJ databases">
        <title>The complete chloroplast genome sequence of Lithospermum erythrorhizon: insights into the phylogenetic relationship among Boraginaceae species and the maternal lineages of purple gromwells.</title>
        <authorList>
            <person name="Okada T."/>
            <person name="Watanabe K."/>
        </authorList>
    </citation>
    <scope>NUCLEOTIDE SEQUENCE [LARGE SCALE GENOMIC DNA]</scope>
</reference>
<feature type="domain" description="Fe2OG dioxygenase" evidence="5">
    <location>
        <begin position="204"/>
        <end position="305"/>
    </location>
</feature>
<evidence type="ECO:0000256" key="1">
    <source>
        <dbReference type="ARBA" id="ARBA00008056"/>
    </source>
</evidence>
<keyword evidence="3 4" id="KW-0408">Iron</keyword>
<dbReference type="InterPro" id="IPR005123">
    <property type="entry name" value="Oxoglu/Fe-dep_dioxygenase_dom"/>
</dbReference>
<dbReference type="SUPFAM" id="SSF51197">
    <property type="entry name" value="Clavaminate synthase-like"/>
    <property type="match status" value="1"/>
</dbReference>
<keyword evidence="4" id="KW-0560">Oxidoreductase</keyword>
<dbReference type="InterPro" id="IPR026992">
    <property type="entry name" value="DIOX_N"/>
</dbReference>
<evidence type="ECO:0000313" key="7">
    <source>
        <dbReference type="Proteomes" id="UP001454036"/>
    </source>
</evidence>
<dbReference type="PROSITE" id="PS51471">
    <property type="entry name" value="FE2OG_OXY"/>
    <property type="match status" value="1"/>
</dbReference>
<comment type="similarity">
    <text evidence="1 4">Belongs to the iron/ascorbate-dependent oxidoreductase family.</text>
</comment>
<protein>
    <submittedName>
        <fullName evidence="6">Oxygenase</fullName>
    </submittedName>
</protein>
<dbReference type="InterPro" id="IPR050295">
    <property type="entry name" value="Plant_2OG-oxidoreductases"/>
</dbReference>
<dbReference type="GO" id="GO:0009805">
    <property type="term" value="P:coumarin biosynthetic process"/>
    <property type="evidence" value="ECO:0007669"/>
    <property type="project" value="UniProtKB-ARBA"/>
</dbReference>
<gene>
    <name evidence="6" type="ORF">LIER_28782</name>
</gene>